<evidence type="ECO:0000313" key="2">
    <source>
        <dbReference type="Proteomes" id="UP000054477"/>
    </source>
</evidence>
<gene>
    <name evidence="1" type="ORF">K443DRAFT_168605</name>
</gene>
<name>A0A0C9YBJ8_9AGAR</name>
<evidence type="ECO:0000313" key="1">
    <source>
        <dbReference type="EMBL" id="KIK07652.1"/>
    </source>
</evidence>
<dbReference type="Proteomes" id="UP000054477">
    <property type="component" value="Unassembled WGS sequence"/>
</dbReference>
<organism evidence="1 2">
    <name type="scientific">Laccaria amethystina LaAM-08-1</name>
    <dbReference type="NCBI Taxonomy" id="1095629"/>
    <lineage>
        <taxon>Eukaryota</taxon>
        <taxon>Fungi</taxon>
        <taxon>Dikarya</taxon>
        <taxon>Basidiomycota</taxon>
        <taxon>Agaricomycotina</taxon>
        <taxon>Agaricomycetes</taxon>
        <taxon>Agaricomycetidae</taxon>
        <taxon>Agaricales</taxon>
        <taxon>Agaricineae</taxon>
        <taxon>Hydnangiaceae</taxon>
        <taxon>Laccaria</taxon>
    </lineage>
</organism>
<accession>A0A0C9YBJ8</accession>
<dbReference type="AlphaFoldDB" id="A0A0C9YBJ8"/>
<reference evidence="1 2" key="1">
    <citation type="submission" date="2014-04" db="EMBL/GenBank/DDBJ databases">
        <authorList>
            <consortium name="DOE Joint Genome Institute"/>
            <person name="Kuo A."/>
            <person name="Kohler A."/>
            <person name="Nagy L.G."/>
            <person name="Floudas D."/>
            <person name="Copeland A."/>
            <person name="Barry K.W."/>
            <person name="Cichocki N."/>
            <person name="Veneault-Fourrey C."/>
            <person name="LaButti K."/>
            <person name="Lindquist E.A."/>
            <person name="Lipzen A."/>
            <person name="Lundell T."/>
            <person name="Morin E."/>
            <person name="Murat C."/>
            <person name="Sun H."/>
            <person name="Tunlid A."/>
            <person name="Henrissat B."/>
            <person name="Grigoriev I.V."/>
            <person name="Hibbett D.S."/>
            <person name="Martin F."/>
            <person name="Nordberg H.P."/>
            <person name="Cantor M.N."/>
            <person name="Hua S.X."/>
        </authorList>
    </citation>
    <scope>NUCLEOTIDE SEQUENCE [LARGE SCALE GENOMIC DNA]</scope>
    <source>
        <strain evidence="1 2">LaAM-08-1</strain>
    </source>
</reference>
<sequence>MGVLTHRIEDVIDVANVLKVSRAGYCEDAHCRMAGQKFELQASKLRSGVTTIKLTKYR</sequence>
<protein>
    <submittedName>
        <fullName evidence="1">Uncharacterized protein</fullName>
    </submittedName>
</protein>
<keyword evidence="2" id="KW-1185">Reference proteome</keyword>
<reference evidence="2" key="2">
    <citation type="submission" date="2015-01" db="EMBL/GenBank/DDBJ databases">
        <title>Evolutionary Origins and Diversification of the Mycorrhizal Mutualists.</title>
        <authorList>
            <consortium name="DOE Joint Genome Institute"/>
            <consortium name="Mycorrhizal Genomics Consortium"/>
            <person name="Kohler A."/>
            <person name="Kuo A."/>
            <person name="Nagy L.G."/>
            <person name="Floudas D."/>
            <person name="Copeland A."/>
            <person name="Barry K.W."/>
            <person name="Cichocki N."/>
            <person name="Veneault-Fourrey C."/>
            <person name="LaButti K."/>
            <person name="Lindquist E.A."/>
            <person name="Lipzen A."/>
            <person name="Lundell T."/>
            <person name="Morin E."/>
            <person name="Murat C."/>
            <person name="Riley R."/>
            <person name="Ohm R."/>
            <person name="Sun H."/>
            <person name="Tunlid A."/>
            <person name="Henrissat B."/>
            <person name="Grigoriev I.V."/>
            <person name="Hibbett D.S."/>
            <person name="Martin F."/>
        </authorList>
    </citation>
    <scope>NUCLEOTIDE SEQUENCE [LARGE SCALE GENOMIC DNA]</scope>
    <source>
        <strain evidence="2">LaAM-08-1</strain>
    </source>
</reference>
<dbReference type="EMBL" id="KN838546">
    <property type="protein sequence ID" value="KIK07652.1"/>
    <property type="molecule type" value="Genomic_DNA"/>
</dbReference>
<proteinExistence type="predicted"/>
<dbReference type="HOGENOM" id="CLU_2979410_0_0_1"/>